<keyword evidence="10" id="KW-1015">Disulfide bond</keyword>
<dbReference type="InterPro" id="IPR036116">
    <property type="entry name" value="FN3_sf"/>
</dbReference>
<dbReference type="PROSITE" id="PS50853">
    <property type="entry name" value="FN3"/>
    <property type="match status" value="1"/>
</dbReference>
<keyword evidence="3" id="KW-0808">Transferase</keyword>
<evidence type="ECO:0000256" key="3">
    <source>
        <dbReference type="ARBA" id="ARBA00022679"/>
    </source>
</evidence>
<evidence type="ECO:0000256" key="12">
    <source>
        <dbReference type="SAM" id="SignalP"/>
    </source>
</evidence>
<dbReference type="Proteomes" id="UP000828390">
    <property type="component" value="Unassembled WGS sequence"/>
</dbReference>
<dbReference type="GO" id="GO:0005524">
    <property type="term" value="F:ATP binding"/>
    <property type="evidence" value="ECO:0007669"/>
    <property type="project" value="UniProtKB-KW"/>
</dbReference>
<feature type="signal peptide" evidence="12">
    <location>
        <begin position="1"/>
        <end position="18"/>
    </location>
</feature>
<reference evidence="16" key="1">
    <citation type="journal article" date="2019" name="bioRxiv">
        <title>The Genome of the Zebra Mussel, Dreissena polymorpha: A Resource for Invasive Species Research.</title>
        <authorList>
            <person name="McCartney M.A."/>
            <person name="Auch B."/>
            <person name="Kono T."/>
            <person name="Mallez S."/>
            <person name="Zhang Y."/>
            <person name="Obille A."/>
            <person name="Becker A."/>
            <person name="Abrahante J.E."/>
            <person name="Garbe J."/>
            <person name="Badalamenti J.P."/>
            <person name="Herman A."/>
            <person name="Mangelson H."/>
            <person name="Liachko I."/>
            <person name="Sullivan S."/>
            <person name="Sone E.D."/>
            <person name="Koren S."/>
            <person name="Silverstein K.A.T."/>
            <person name="Beckman K.B."/>
            <person name="Gohl D.M."/>
        </authorList>
    </citation>
    <scope>NUCLEOTIDE SEQUENCE</scope>
    <source>
        <strain evidence="16">Duluth1</strain>
        <tissue evidence="16">Whole animal</tissue>
    </source>
</reference>
<comment type="caution">
    <text evidence="10">Lacks conserved residue(s) required for the propagation of feature annotation.</text>
</comment>
<organism evidence="16 17">
    <name type="scientific">Dreissena polymorpha</name>
    <name type="common">Zebra mussel</name>
    <name type="synonym">Mytilus polymorpha</name>
    <dbReference type="NCBI Taxonomy" id="45954"/>
    <lineage>
        <taxon>Eukaryota</taxon>
        <taxon>Metazoa</taxon>
        <taxon>Spiralia</taxon>
        <taxon>Lophotrochozoa</taxon>
        <taxon>Mollusca</taxon>
        <taxon>Bivalvia</taxon>
        <taxon>Autobranchia</taxon>
        <taxon>Heteroconchia</taxon>
        <taxon>Euheterodonta</taxon>
        <taxon>Imparidentia</taxon>
        <taxon>Neoheterodontei</taxon>
        <taxon>Myida</taxon>
        <taxon>Dreissenoidea</taxon>
        <taxon>Dreissenidae</taxon>
        <taxon>Dreissena</taxon>
    </lineage>
</organism>
<keyword evidence="6" id="KW-0067">ATP-binding</keyword>
<keyword evidence="9" id="KW-0325">Glycoprotein</keyword>
<reference evidence="16" key="2">
    <citation type="submission" date="2020-11" db="EMBL/GenBank/DDBJ databases">
        <authorList>
            <person name="McCartney M.A."/>
            <person name="Auch B."/>
            <person name="Kono T."/>
            <person name="Mallez S."/>
            <person name="Becker A."/>
            <person name="Gohl D.M."/>
            <person name="Silverstein K.A.T."/>
            <person name="Koren S."/>
            <person name="Bechman K.B."/>
            <person name="Herman A."/>
            <person name="Abrahante J.E."/>
            <person name="Garbe J."/>
        </authorList>
    </citation>
    <scope>NUCLEOTIDE SEQUENCE</scope>
    <source>
        <strain evidence="16">Duluth1</strain>
        <tissue evidence="16">Whole animal</tissue>
    </source>
</reference>
<dbReference type="InterPro" id="IPR000742">
    <property type="entry name" value="EGF"/>
</dbReference>
<keyword evidence="8" id="KW-0829">Tyrosine-protein kinase</keyword>
<dbReference type="Pfam" id="PF07714">
    <property type="entry name" value="PK_Tyr_Ser-Thr"/>
    <property type="match status" value="1"/>
</dbReference>
<dbReference type="GO" id="GO:0004714">
    <property type="term" value="F:transmembrane receptor protein tyrosine kinase activity"/>
    <property type="evidence" value="ECO:0007669"/>
    <property type="project" value="TreeGrafter"/>
</dbReference>
<dbReference type="FunFam" id="1.10.510.10:FF:001512">
    <property type="entry name" value="Receptor tyrosine-protein kinase erbB-2"/>
    <property type="match status" value="1"/>
</dbReference>
<evidence type="ECO:0008006" key="18">
    <source>
        <dbReference type="Google" id="ProtNLM"/>
    </source>
</evidence>
<sequence length="1229" mass="138335">MRLTKVFLLFCCLDYAVGLTGHVCTIIQYYQHWTTTRTGLWGWGRTSVSRMRSTYVQVCCFGWRDNGRGECVIPICRTDCYNGGTCIQPDTCKCPPSSEGANCAQLKCSHLKPCFPGVCSPPDNCACYDGWENPTNIREDGCLRFSAGKNLPTMSSCAVTLANIRRTDLKELFYFSIPCTNETGSDVIWCNQENFNYARFTMNSLYIPLNAYFPKEIYITASGFGIVRSQADVLHTKVNKNGGPNRLVALNHTYNCNLMSDTRPLNNASCVMTENDYIYSLEHGDEFTVKFRSKSGGYRQLYNINYNSPGALQIFQGNWDVKPVEFKFDFIAPKHCSEKEATTKCVTGQHPIILDNDITRMPISPRWSGWSDDLSGLAYYYVEVFRLKPNIHNELIEMEPLSPVFSYMENNTGSPTFPTYTPPSAGMFSILLQTSDKANNSKIARRLVLYDNESSITLTKPGLAYGMPDLEQVMAMEEGDGGIYVTSAIRETGYMWQTSQNGTNTTLVFSWMSHFVNKIHDDGKLLNTILPYPTQFQDLEDDGVLRSKKYVAIDDNDGARTRAAIANKHGIVKFEVKRVYTDDKQIPTFGWTEIPLTEQYTFSEVIADGSHVRLWVRATDIMNNTQPDYTEVHIDNSPPRVSNSMIKTNVVNGSFVYTTRLMFDASDDGSGVHKIAIDLYVGNQTKAKRRELFQANRKNESGACESDPECRCILDTCFRLRQSVDIDNCWFLVPKEQLNYTGRIQVTVFNQALLTQTFNDTVSRLSDLAGLEEYSGPTNIRVEKSLANGVRIVWDIPDKPSCFGRVEIVLVIYLGNGLTRKINVNSEENSVDVLGLDPNQEYSVSLNLGFDGTELAALPYKFKTAAQENHLDGGIIAGVIIGILAIVGAMLAAFVIALRMGYLQPVRQGLRAVSVQYRKSRFARAVSRSFTNSMYMYGDMDFADMDSWQLARDNVVLESLLTSGTFADIYLASVKNCGSKMVAKTLKQSFTEQDAHLMKAKINFYSMKVGEHENIITFAGAVTEDAIMGPFILFEYCSNGQLNEHLTTHRQNVTIEVQELLLRFGLQVARGMDYLAQRKIVHRRLAARNILLDANMTAKISGFGPMVGDGGVDGKSERIPIKWMAPECLKTTKGATEKSDVWSYGVVLWEIFSLGIAPYEDIRGKELPSRLKSGYRLPKPEQCDEKWYGMMTRCWQTDAADRPEFKDILAELDEVFVAAPVDNYYFYKR</sequence>
<keyword evidence="7 11" id="KW-0472">Membrane</keyword>
<dbReference type="GO" id="GO:0007169">
    <property type="term" value="P:cell surface receptor protein tyrosine kinase signaling pathway"/>
    <property type="evidence" value="ECO:0007669"/>
    <property type="project" value="TreeGrafter"/>
</dbReference>
<dbReference type="InterPro" id="IPR011009">
    <property type="entry name" value="Kinase-like_dom_sf"/>
</dbReference>
<dbReference type="PRINTS" id="PR00109">
    <property type="entry name" value="TYRKINASE"/>
</dbReference>
<evidence type="ECO:0000313" key="17">
    <source>
        <dbReference type="Proteomes" id="UP000828390"/>
    </source>
</evidence>
<dbReference type="InterPro" id="IPR000719">
    <property type="entry name" value="Prot_kinase_dom"/>
</dbReference>
<evidence type="ECO:0000259" key="15">
    <source>
        <dbReference type="PROSITE" id="PS50853"/>
    </source>
</evidence>
<proteinExistence type="predicted"/>
<dbReference type="PANTHER" id="PTHR24416:SF611">
    <property type="entry name" value="TYROSINE-PROTEIN KINASE TRANSMEMBRANE RECEPTOR ROR"/>
    <property type="match status" value="1"/>
</dbReference>
<dbReference type="GO" id="GO:0012505">
    <property type="term" value="C:endomembrane system"/>
    <property type="evidence" value="ECO:0007669"/>
    <property type="project" value="UniProtKB-SubCell"/>
</dbReference>
<dbReference type="GO" id="GO:0030182">
    <property type="term" value="P:neuron differentiation"/>
    <property type="evidence" value="ECO:0007669"/>
    <property type="project" value="UniProtKB-ARBA"/>
</dbReference>
<dbReference type="CDD" id="cd00063">
    <property type="entry name" value="FN3"/>
    <property type="match status" value="1"/>
</dbReference>
<feature type="chain" id="PRO_5038416743" description="Receptor protein-tyrosine kinase" evidence="12">
    <location>
        <begin position="19"/>
        <end position="1229"/>
    </location>
</feature>
<dbReference type="GO" id="GO:0050793">
    <property type="term" value="P:regulation of developmental process"/>
    <property type="evidence" value="ECO:0007669"/>
    <property type="project" value="UniProtKB-ARBA"/>
</dbReference>
<dbReference type="GO" id="GO:0048468">
    <property type="term" value="P:cell development"/>
    <property type="evidence" value="ECO:0007669"/>
    <property type="project" value="UniProtKB-ARBA"/>
</dbReference>
<dbReference type="InterPro" id="IPR050122">
    <property type="entry name" value="RTK"/>
</dbReference>
<accession>A0A9D4K8P2</accession>
<dbReference type="PROSITE" id="PS50026">
    <property type="entry name" value="EGF_3"/>
    <property type="match status" value="1"/>
</dbReference>
<evidence type="ECO:0000256" key="2">
    <source>
        <dbReference type="ARBA" id="ARBA00004308"/>
    </source>
</evidence>
<feature type="transmembrane region" description="Helical" evidence="11">
    <location>
        <begin position="875"/>
        <end position="898"/>
    </location>
</feature>
<gene>
    <name evidence="16" type="ORF">DPMN_108394</name>
</gene>
<dbReference type="PROSITE" id="PS50011">
    <property type="entry name" value="PROTEIN_KINASE_DOM"/>
    <property type="match status" value="1"/>
</dbReference>
<dbReference type="Gene3D" id="2.60.40.10">
    <property type="entry name" value="Immunoglobulins"/>
    <property type="match status" value="1"/>
</dbReference>
<evidence type="ECO:0000256" key="7">
    <source>
        <dbReference type="ARBA" id="ARBA00023136"/>
    </source>
</evidence>
<evidence type="ECO:0000256" key="8">
    <source>
        <dbReference type="ARBA" id="ARBA00023137"/>
    </source>
</evidence>
<keyword evidence="5" id="KW-0418">Kinase</keyword>
<evidence type="ECO:0000256" key="6">
    <source>
        <dbReference type="ARBA" id="ARBA00022840"/>
    </source>
</evidence>
<evidence type="ECO:0000256" key="10">
    <source>
        <dbReference type="PROSITE-ProRule" id="PRU00076"/>
    </source>
</evidence>
<dbReference type="SUPFAM" id="SSF56112">
    <property type="entry name" value="Protein kinase-like (PK-like)"/>
    <property type="match status" value="1"/>
</dbReference>
<evidence type="ECO:0000259" key="13">
    <source>
        <dbReference type="PROSITE" id="PS50011"/>
    </source>
</evidence>
<keyword evidence="12" id="KW-0732">Signal</keyword>
<dbReference type="OrthoDB" id="10045365at2759"/>
<name>A0A9D4K8P2_DREPO</name>
<dbReference type="InterPro" id="IPR013783">
    <property type="entry name" value="Ig-like_fold"/>
</dbReference>
<evidence type="ECO:0000259" key="14">
    <source>
        <dbReference type="PROSITE" id="PS50026"/>
    </source>
</evidence>
<evidence type="ECO:0000256" key="5">
    <source>
        <dbReference type="ARBA" id="ARBA00022777"/>
    </source>
</evidence>
<dbReference type="PROSITE" id="PS00022">
    <property type="entry name" value="EGF_1"/>
    <property type="match status" value="1"/>
</dbReference>
<evidence type="ECO:0000256" key="9">
    <source>
        <dbReference type="ARBA" id="ARBA00023180"/>
    </source>
</evidence>
<protein>
    <recommendedName>
        <fullName evidence="18">Receptor protein-tyrosine kinase</fullName>
    </recommendedName>
</protein>
<evidence type="ECO:0000256" key="4">
    <source>
        <dbReference type="ARBA" id="ARBA00022741"/>
    </source>
</evidence>
<dbReference type="Gene3D" id="1.10.510.10">
    <property type="entry name" value="Transferase(Phosphotransferase) domain 1"/>
    <property type="match status" value="1"/>
</dbReference>
<dbReference type="SUPFAM" id="SSF49265">
    <property type="entry name" value="Fibronectin type III"/>
    <property type="match status" value="1"/>
</dbReference>
<feature type="domain" description="Protein kinase" evidence="13">
    <location>
        <begin position="955"/>
        <end position="1217"/>
    </location>
</feature>
<dbReference type="InterPro" id="IPR001245">
    <property type="entry name" value="Ser-Thr/Tyr_kinase_cat_dom"/>
</dbReference>
<keyword evidence="10" id="KW-0245">EGF-like domain</keyword>
<feature type="domain" description="Fibronectin type-III" evidence="15">
    <location>
        <begin position="776"/>
        <end position="867"/>
    </location>
</feature>
<dbReference type="GO" id="GO:0043235">
    <property type="term" value="C:receptor complex"/>
    <property type="evidence" value="ECO:0007669"/>
    <property type="project" value="TreeGrafter"/>
</dbReference>
<evidence type="ECO:0000256" key="11">
    <source>
        <dbReference type="SAM" id="Phobius"/>
    </source>
</evidence>
<dbReference type="CDD" id="cd00192">
    <property type="entry name" value="PTKc"/>
    <property type="match status" value="1"/>
</dbReference>
<keyword evidence="11" id="KW-0812">Transmembrane</keyword>
<keyword evidence="17" id="KW-1185">Reference proteome</keyword>
<keyword evidence="4" id="KW-0547">Nucleotide-binding</keyword>
<dbReference type="PANTHER" id="PTHR24416">
    <property type="entry name" value="TYROSINE-PROTEIN KINASE RECEPTOR"/>
    <property type="match status" value="1"/>
</dbReference>
<comment type="subcellular location">
    <subcellularLocation>
        <location evidence="2">Endomembrane system</location>
    </subcellularLocation>
    <subcellularLocation>
        <location evidence="1">Membrane</location>
        <topology evidence="1">Single-pass membrane protein</topology>
    </subcellularLocation>
</comment>
<evidence type="ECO:0000256" key="1">
    <source>
        <dbReference type="ARBA" id="ARBA00004167"/>
    </source>
</evidence>
<dbReference type="EMBL" id="JAIWYP010000004">
    <property type="protein sequence ID" value="KAH3835056.1"/>
    <property type="molecule type" value="Genomic_DNA"/>
</dbReference>
<keyword evidence="11" id="KW-1133">Transmembrane helix</keyword>
<dbReference type="GO" id="GO:0005886">
    <property type="term" value="C:plasma membrane"/>
    <property type="evidence" value="ECO:0007669"/>
    <property type="project" value="TreeGrafter"/>
</dbReference>
<dbReference type="AlphaFoldDB" id="A0A9D4K8P2"/>
<dbReference type="InterPro" id="IPR003961">
    <property type="entry name" value="FN3_dom"/>
</dbReference>
<feature type="disulfide bond" evidence="10">
    <location>
        <begin position="76"/>
        <end position="86"/>
    </location>
</feature>
<evidence type="ECO:0000313" key="16">
    <source>
        <dbReference type="EMBL" id="KAH3835056.1"/>
    </source>
</evidence>
<feature type="disulfide bond" evidence="10">
    <location>
        <begin position="94"/>
        <end position="103"/>
    </location>
</feature>
<feature type="domain" description="EGF-like" evidence="14">
    <location>
        <begin position="72"/>
        <end position="104"/>
    </location>
</feature>
<comment type="caution">
    <text evidence="16">The sequence shown here is derived from an EMBL/GenBank/DDBJ whole genome shotgun (WGS) entry which is preliminary data.</text>
</comment>
<dbReference type="Gene3D" id="2.10.25.10">
    <property type="entry name" value="Laminin"/>
    <property type="match status" value="1"/>
</dbReference>